<dbReference type="RefSeq" id="WP_230738955.1">
    <property type="nucleotide sequence ID" value="NZ_JAJNDB010000007.1"/>
</dbReference>
<dbReference type="InterPro" id="IPR036526">
    <property type="entry name" value="C-N_Hydrolase_sf"/>
</dbReference>
<name>A0ABS8PFM4_9PSEU</name>
<gene>
    <name evidence="4" type="ORF">LQ327_27220</name>
</gene>
<dbReference type="InterPro" id="IPR003010">
    <property type="entry name" value="C-N_Hydrolase"/>
</dbReference>
<comment type="similarity">
    <text evidence="1">Belongs to the carbon-nitrogen hydrolase superfamily. NIT1/NIT2 family.</text>
</comment>
<keyword evidence="5" id="KW-1185">Reference proteome</keyword>
<dbReference type="PROSITE" id="PS50263">
    <property type="entry name" value="CN_HYDROLASE"/>
    <property type="match status" value="1"/>
</dbReference>
<dbReference type="EMBL" id="JAJNDB010000007">
    <property type="protein sequence ID" value="MCD2197067.1"/>
    <property type="molecule type" value="Genomic_DNA"/>
</dbReference>
<dbReference type="PROSITE" id="PS01227">
    <property type="entry name" value="UPF0012"/>
    <property type="match status" value="1"/>
</dbReference>
<evidence type="ECO:0000256" key="1">
    <source>
        <dbReference type="ARBA" id="ARBA00010613"/>
    </source>
</evidence>
<comment type="caution">
    <text evidence="4">The sequence shown here is derived from an EMBL/GenBank/DDBJ whole genome shotgun (WGS) entry which is preliminary data.</text>
</comment>
<evidence type="ECO:0000256" key="2">
    <source>
        <dbReference type="ARBA" id="ARBA00022801"/>
    </source>
</evidence>
<dbReference type="Proteomes" id="UP001199469">
    <property type="component" value="Unassembled WGS sequence"/>
</dbReference>
<dbReference type="InterPro" id="IPR050345">
    <property type="entry name" value="Aliph_Amidase/BUP"/>
</dbReference>
<dbReference type="SUPFAM" id="SSF56317">
    <property type="entry name" value="Carbon-nitrogen hydrolase"/>
    <property type="match status" value="1"/>
</dbReference>
<dbReference type="Pfam" id="PF00795">
    <property type="entry name" value="CN_hydrolase"/>
    <property type="match status" value="1"/>
</dbReference>
<keyword evidence="2" id="KW-0378">Hydrolase</keyword>
<accession>A0ABS8PFM4</accession>
<dbReference type="Gene3D" id="3.60.110.10">
    <property type="entry name" value="Carbon-nitrogen hydrolase"/>
    <property type="match status" value="1"/>
</dbReference>
<sequence length="241" mass="25358">MRIAVWQARGPDAEAVRLEAATARAAAAGADVVVTPELFATGYGAPFAGPDPALLPRLQEIAAAHRITVVASEPHDGHITAVAIDADGTLAGRYRKTHLWGDDERAAFTPGDGTPLIVGIGGLRCAVIICYDVEFPEVVRGLALAGARVVLAPTALDDEAVARVLVPARAMENRLALAYANQIGPGFCGASVIAGPDGRELTRAGADTEELLIADVTTDDLERARARGDYLADRRPETYQW</sequence>
<protein>
    <submittedName>
        <fullName evidence="4">Nitrilase</fullName>
    </submittedName>
</protein>
<proteinExistence type="inferred from homology"/>
<dbReference type="InterPro" id="IPR001110">
    <property type="entry name" value="UPF0012_CS"/>
</dbReference>
<evidence type="ECO:0000313" key="4">
    <source>
        <dbReference type="EMBL" id="MCD2197067.1"/>
    </source>
</evidence>
<dbReference type="PANTHER" id="PTHR43674:SF2">
    <property type="entry name" value="BETA-UREIDOPROPIONASE"/>
    <property type="match status" value="1"/>
</dbReference>
<organism evidence="4 5">
    <name type="scientific">Actinomycetospora endophytica</name>
    <dbReference type="NCBI Taxonomy" id="2291215"/>
    <lineage>
        <taxon>Bacteria</taxon>
        <taxon>Bacillati</taxon>
        <taxon>Actinomycetota</taxon>
        <taxon>Actinomycetes</taxon>
        <taxon>Pseudonocardiales</taxon>
        <taxon>Pseudonocardiaceae</taxon>
        <taxon>Actinomycetospora</taxon>
    </lineage>
</organism>
<feature type="domain" description="CN hydrolase" evidence="3">
    <location>
        <begin position="1"/>
        <end position="218"/>
    </location>
</feature>
<dbReference type="PANTHER" id="PTHR43674">
    <property type="entry name" value="NITRILASE C965.09-RELATED"/>
    <property type="match status" value="1"/>
</dbReference>
<evidence type="ECO:0000313" key="5">
    <source>
        <dbReference type="Proteomes" id="UP001199469"/>
    </source>
</evidence>
<reference evidence="4 5" key="1">
    <citation type="submission" date="2021-11" db="EMBL/GenBank/DDBJ databases">
        <title>Draft genome sequence of Actinomycetospora sp. SF1 isolated from the rhizosphere soil.</title>
        <authorList>
            <person name="Duangmal K."/>
            <person name="Chantavorakit T."/>
        </authorList>
    </citation>
    <scope>NUCLEOTIDE SEQUENCE [LARGE SCALE GENOMIC DNA]</scope>
    <source>
        <strain evidence="4 5">TBRC 5722</strain>
    </source>
</reference>
<evidence type="ECO:0000259" key="3">
    <source>
        <dbReference type="PROSITE" id="PS50263"/>
    </source>
</evidence>